<dbReference type="InterPro" id="IPR029033">
    <property type="entry name" value="His_PPase_superfam"/>
</dbReference>
<dbReference type="Gene3D" id="3.40.50.1240">
    <property type="entry name" value="Phosphoglycerate mutase-like"/>
    <property type="match status" value="1"/>
</dbReference>
<feature type="non-terminal residue" evidence="1">
    <location>
        <position position="93"/>
    </location>
</feature>
<dbReference type="SUPFAM" id="SSF53254">
    <property type="entry name" value="Phosphoglycerate mutase-like"/>
    <property type="match status" value="1"/>
</dbReference>
<protein>
    <submittedName>
        <fullName evidence="1">Uncharacterized protein</fullName>
    </submittedName>
</protein>
<keyword evidence="2" id="KW-1185">Reference proteome</keyword>
<evidence type="ECO:0000313" key="2">
    <source>
        <dbReference type="Proteomes" id="UP001153148"/>
    </source>
</evidence>
<comment type="caution">
    <text evidence="1">The sequence shown here is derived from an EMBL/GenBank/DDBJ whole genome shotgun (WGS) entry which is preliminary data.</text>
</comment>
<dbReference type="EMBL" id="CAJPIN010038831">
    <property type="protein sequence ID" value="CAG2065007.1"/>
    <property type="molecule type" value="Genomic_DNA"/>
</dbReference>
<accession>A0ABN7PHS0</accession>
<evidence type="ECO:0000313" key="1">
    <source>
        <dbReference type="EMBL" id="CAG2065007.1"/>
    </source>
</evidence>
<organism evidence="1 2">
    <name type="scientific">Timema podura</name>
    <name type="common">Walking stick</name>
    <dbReference type="NCBI Taxonomy" id="61482"/>
    <lineage>
        <taxon>Eukaryota</taxon>
        <taxon>Metazoa</taxon>
        <taxon>Ecdysozoa</taxon>
        <taxon>Arthropoda</taxon>
        <taxon>Hexapoda</taxon>
        <taxon>Insecta</taxon>
        <taxon>Pterygota</taxon>
        <taxon>Neoptera</taxon>
        <taxon>Polyneoptera</taxon>
        <taxon>Phasmatodea</taxon>
        <taxon>Timematodea</taxon>
        <taxon>Timematoidea</taxon>
        <taxon>Timematidae</taxon>
        <taxon>Timema</taxon>
    </lineage>
</organism>
<reference evidence="1" key="1">
    <citation type="submission" date="2021-03" db="EMBL/GenBank/DDBJ databases">
        <authorList>
            <person name="Tran Van P."/>
        </authorList>
    </citation>
    <scope>NUCLEOTIDE SEQUENCE</scope>
</reference>
<dbReference type="Proteomes" id="UP001153148">
    <property type="component" value="Unassembled WGS sequence"/>
</dbReference>
<name>A0ABN7PHS0_TIMPD</name>
<sequence>MDIRSLRVLSFLPETQYYEQELKQAYLSPDIVQVNLDNAELYSYLTEKTGKDIDSILEVELLYNTLEIEERNGLPLPEWTKSVYPGKMKDLAS</sequence>
<proteinExistence type="predicted"/>
<gene>
    <name evidence="1" type="ORF">TPAB3V08_LOCUS11951</name>
</gene>